<evidence type="ECO:0000313" key="2">
    <source>
        <dbReference type="Proteomes" id="UP000177273"/>
    </source>
</evidence>
<dbReference type="AlphaFoldDB" id="A0A9Q5P0S3"/>
<comment type="caution">
    <text evidence="1">The sequence shown here is derived from an EMBL/GenBank/DDBJ whole genome shotgun (WGS) entry which is preliminary data.</text>
</comment>
<evidence type="ECO:0000313" key="1">
    <source>
        <dbReference type="EMBL" id="OFI46719.1"/>
    </source>
</evidence>
<name>A0A9Q5P0S3_9LACT</name>
<protein>
    <submittedName>
        <fullName evidence="1">Uncharacterized protein</fullName>
    </submittedName>
</protein>
<accession>A0A9Q5P0S3</accession>
<organism evidence="1 2">
    <name type="scientific">Floricoccus penangensis</name>
    <dbReference type="NCBI Taxonomy" id="1859475"/>
    <lineage>
        <taxon>Bacteria</taxon>
        <taxon>Bacillati</taxon>
        <taxon>Bacillota</taxon>
        <taxon>Bacilli</taxon>
        <taxon>Lactobacillales</taxon>
        <taxon>Streptococcaceae</taxon>
        <taxon>Floricoccus</taxon>
    </lineage>
</organism>
<dbReference type="Proteomes" id="UP000177273">
    <property type="component" value="Unassembled WGS sequence"/>
</dbReference>
<keyword evidence="2" id="KW-1185">Reference proteome</keyword>
<dbReference type="EMBL" id="MKIQ01000027">
    <property type="protein sequence ID" value="OFI46719.1"/>
    <property type="molecule type" value="Genomic_DNA"/>
</dbReference>
<dbReference type="RefSeq" id="WP_070787852.1">
    <property type="nucleotide sequence ID" value="NZ_MKIQ01000027.1"/>
</dbReference>
<sequence>MVTGYQKDLATTQSELTSTREKVFILLALYDRAFSLLSSKDKKILEESQQKLEKDAKILIGGINNGEKTNKNS</sequence>
<reference evidence="2" key="1">
    <citation type="submission" date="2016-09" db="EMBL/GenBank/DDBJ databases">
        <title>Draft genome sequence of a novel species of the family Streptococcaceae isolated from flowers.</title>
        <authorList>
            <person name="Chuah L.-O."/>
            <person name="Yap K.-P."/>
            <person name="Thong K.L."/>
            <person name="Liong M.T."/>
            <person name="Ahmad R."/>
            <person name="Rusul G."/>
        </authorList>
    </citation>
    <scope>NUCLEOTIDE SEQUENCE [LARGE SCALE GENOMIC DNA]</scope>
    <source>
        <strain evidence="2">HibF3</strain>
    </source>
</reference>
<gene>
    <name evidence="1" type="ORF">BG262_02670</name>
</gene>
<proteinExistence type="predicted"/>